<feature type="transmembrane region" description="Helical" evidence="1">
    <location>
        <begin position="30"/>
        <end position="49"/>
    </location>
</feature>
<evidence type="ECO:0000256" key="1">
    <source>
        <dbReference type="SAM" id="Phobius"/>
    </source>
</evidence>
<proteinExistence type="predicted"/>
<dbReference type="Proteomes" id="UP000633219">
    <property type="component" value="Unassembled WGS sequence"/>
</dbReference>
<name>A0A937CQK6_9HYPH</name>
<keyword evidence="1" id="KW-0472">Membrane</keyword>
<keyword evidence="3" id="KW-1185">Reference proteome</keyword>
<evidence type="ECO:0000313" key="3">
    <source>
        <dbReference type="Proteomes" id="UP000633219"/>
    </source>
</evidence>
<dbReference type="AlphaFoldDB" id="A0A937CQK6"/>
<organism evidence="2 3">
    <name type="scientific">Rhizobium setariae</name>
    <dbReference type="NCBI Taxonomy" id="2801340"/>
    <lineage>
        <taxon>Bacteria</taxon>
        <taxon>Pseudomonadati</taxon>
        <taxon>Pseudomonadota</taxon>
        <taxon>Alphaproteobacteria</taxon>
        <taxon>Hyphomicrobiales</taxon>
        <taxon>Rhizobiaceae</taxon>
        <taxon>Rhizobium/Agrobacterium group</taxon>
        <taxon>Rhizobium</taxon>
    </lineage>
</organism>
<reference evidence="2" key="1">
    <citation type="submission" date="2021-01" db="EMBL/GenBank/DDBJ databases">
        <title>Rhizobium sp. strain KVB221 16S ribosomal RNA gene Genome sequencing and assembly.</title>
        <authorList>
            <person name="Kang M."/>
        </authorList>
    </citation>
    <scope>NUCLEOTIDE SEQUENCE</scope>
    <source>
        <strain evidence="2">KVB221</strain>
    </source>
</reference>
<keyword evidence="1" id="KW-1133">Transmembrane helix</keyword>
<comment type="caution">
    <text evidence="2">The sequence shown here is derived from an EMBL/GenBank/DDBJ whole genome shotgun (WGS) entry which is preliminary data.</text>
</comment>
<evidence type="ECO:0000313" key="2">
    <source>
        <dbReference type="EMBL" id="MBL0374619.1"/>
    </source>
</evidence>
<keyword evidence="1" id="KW-0812">Transmembrane</keyword>
<gene>
    <name evidence="2" type="ORF">JJB09_21640</name>
</gene>
<protein>
    <submittedName>
        <fullName evidence="2">Uncharacterized protein</fullName>
    </submittedName>
</protein>
<sequence length="51" mass="5775">MAKIVPLLAILLMLLHLIRPLGLPGLKRRRDFWKIAILMIAAVLFAAVLRD</sequence>
<accession>A0A937CQK6</accession>
<dbReference type="RefSeq" id="WP_201663163.1">
    <property type="nucleotide sequence ID" value="NZ_JAEQNC010000014.1"/>
</dbReference>
<dbReference type="EMBL" id="JAEQNC010000014">
    <property type="protein sequence ID" value="MBL0374619.1"/>
    <property type="molecule type" value="Genomic_DNA"/>
</dbReference>